<comment type="caution">
    <text evidence="4">The sequence shown here is derived from an EMBL/GenBank/DDBJ whole genome shotgun (WGS) entry which is preliminary data.</text>
</comment>
<dbReference type="AlphaFoldDB" id="A0A8S1IUD9"/>
<evidence type="ECO:0000259" key="3">
    <source>
        <dbReference type="PROSITE" id="PS50249"/>
    </source>
</evidence>
<keyword evidence="2" id="KW-0539">Nucleus</keyword>
<dbReference type="GO" id="GO:0000338">
    <property type="term" value="P:protein deneddylation"/>
    <property type="evidence" value="ECO:0007669"/>
    <property type="project" value="InterPro"/>
</dbReference>
<dbReference type="Pfam" id="PF13012">
    <property type="entry name" value="MitMem_reg"/>
    <property type="match status" value="1"/>
</dbReference>
<dbReference type="OrthoDB" id="1378at2759"/>
<dbReference type="Gene3D" id="3.40.140.10">
    <property type="entry name" value="Cytidine Deaminase, domain 2"/>
    <property type="match status" value="1"/>
</dbReference>
<dbReference type="InterPro" id="IPR024969">
    <property type="entry name" value="EIF3F/CSN6-like_C"/>
</dbReference>
<evidence type="ECO:0000313" key="4">
    <source>
        <dbReference type="EMBL" id="CAD7698652.1"/>
    </source>
</evidence>
<dbReference type="PANTHER" id="PTHR10540:SF8">
    <property type="entry name" value="COP9 SIGNALOSOME COMPLEX SUBUNIT 6"/>
    <property type="match status" value="1"/>
</dbReference>
<evidence type="ECO:0000313" key="5">
    <source>
        <dbReference type="Proteomes" id="UP000708148"/>
    </source>
</evidence>
<dbReference type="InterPro" id="IPR033859">
    <property type="entry name" value="MPN_CSN6"/>
</dbReference>
<dbReference type="PANTHER" id="PTHR10540">
    <property type="entry name" value="EUKARYOTIC TRANSLATION INITIATION FACTOR 3 SUBUNIT F-RELATED"/>
    <property type="match status" value="1"/>
</dbReference>
<dbReference type="InterPro" id="IPR000555">
    <property type="entry name" value="JAMM/MPN+_dom"/>
</dbReference>
<dbReference type="Pfam" id="PF01398">
    <property type="entry name" value="JAB"/>
    <property type="match status" value="1"/>
</dbReference>
<proteinExistence type="inferred from homology"/>
<feature type="domain" description="MPN" evidence="3">
    <location>
        <begin position="16"/>
        <end position="155"/>
    </location>
</feature>
<dbReference type="InterPro" id="IPR037518">
    <property type="entry name" value="MPN"/>
</dbReference>
<evidence type="ECO:0000256" key="1">
    <source>
        <dbReference type="ARBA" id="ARBA00010893"/>
    </source>
</evidence>
<dbReference type="SMART" id="SM00232">
    <property type="entry name" value="JAB_MPN"/>
    <property type="match status" value="1"/>
</dbReference>
<keyword evidence="5" id="KW-1185">Reference proteome</keyword>
<comment type="function">
    <text evidence="2">Component of the COP9 signalosome complex (CSN), a complex involved in various cellular and developmental processes.</text>
</comment>
<dbReference type="GO" id="GO:0005737">
    <property type="term" value="C:cytoplasm"/>
    <property type="evidence" value="ECO:0007669"/>
    <property type="project" value="UniProtKB-SubCell"/>
</dbReference>
<comment type="similarity">
    <text evidence="1 2">Belongs to the peptidase M67A family. CSN6 subfamily.</text>
</comment>
<sequence>MASAEEEKQSSSGLEFKLHPLVLINVSEHHTRVKANLEPHVTETPRVLGCLLGVQSGRSVDLSNSFEIPYRQSPEAPVIDWEFMEKRLEQYKDVFPKLELVGWYSTGSELREADMVIHRRVMEKTESPVFLMLNPAVDPTRKDIPVTLYETELHVIDGNPSFIFVRASYTIETSEAERIGVDQVAKILPSGKASGSDQLTAHLVGMHSAIKMLNTRLRVVYSLLEKMSNEMPLDHSLLRKISSLVHQLPVMDASSFQHSFLEVTLPCQAVGRQVIWLSCCLRWS</sequence>
<reference evidence="4" key="1">
    <citation type="submission" date="2020-12" db="EMBL/GenBank/DDBJ databases">
        <authorList>
            <person name="Iha C."/>
        </authorList>
    </citation>
    <scope>NUCLEOTIDE SEQUENCE</scope>
</reference>
<dbReference type="GO" id="GO:0008180">
    <property type="term" value="C:COP9 signalosome"/>
    <property type="evidence" value="ECO:0007669"/>
    <property type="project" value="UniProtKB-UniRule"/>
</dbReference>
<dbReference type="EMBL" id="CAJHUC010000867">
    <property type="protein sequence ID" value="CAD7698652.1"/>
    <property type="molecule type" value="Genomic_DNA"/>
</dbReference>
<keyword evidence="2" id="KW-0736">Signalosome</keyword>
<organism evidence="4 5">
    <name type="scientific">Ostreobium quekettii</name>
    <dbReference type="NCBI Taxonomy" id="121088"/>
    <lineage>
        <taxon>Eukaryota</taxon>
        <taxon>Viridiplantae</taxon>
        <taxon>Chlorophyta</taxon>
        <taxon>core chlorophytes</taxon>
        <taxon>Ulvophyceae</taxon>
        <taxon>TCBD clade</taxon>
        <taxon>Bryopsidales</taxon>
        <taxon>Ostreobineae</taxon>
        <taxon>Ostreobiaceae</taxon>
        <taxon>Ostreobium</taxon>
    </lineage>
</organism>
<dbReference type="GO" id="GO:0008237">
    <property type="term" value="F:metallopeptidase activity"/>
    <property type="evidence" value="ECO:0007669"/>
    <property type="project" value="InterPro"/>
</dbReference>
<name>A0A8S1IUD9_9CHLO</name>
<protein>
    <recommendedName>
        <fullName evidence="2">COP9 signalosome complex subunit 6</fullName>
    </recommendedName>
</protein>
<dbReference type="CDD" id="cd08063">
    <property type="entry name" value="MPN_CSN6"/>
    <property type="match status" value="1"/>
</dbReference>
<accession>A0A8S1IUD9</accession>
<dbReference type="Proteomes" id="UP000708148">
    <property type="component" value="Unassembled WGS sequence"/>
</dbReference>
<comment type="subcellular location">
    <subcellularLocation>
        <location evidence="2">Cytoplasm</location>
    </subcellularLocation>
    <subcellularLocation>
        <location evidence="2">Nucleus</location>
    </subcellularLocation>
</comment>
<gene>
    <name evidence="4" type="ORF">OSTQU699_LOCUS4013</name>
</gene>
<evidence type="ECO:0000256" key="2">
    <source>
        <dbReference type="RuleBase" id="RU367006"/>
    </source>
</evidence>
<dbReference type="PROSITE" id="PS50249">
    <property type="entry name" value="MPN"/>
    <property type="match status" value="1"/>
</dbReference>
<keyword evidence="2" id="KW-0963">Cytoplasm</keyword>